<reference evidence="1" key="1">
    <citation type="submission" date="2021-09" db="EMBL/GenBank/DDBJ databases">
        <authorList>
            <consortium name="AG Swart"/>
            <person name="Singh M."/>
            <person name="Singh A."/>
            <person name="Seah K."/>
            <person name="Emmerich C."/>
        </authorList>
    </citation>
    <scope>NUCLEOTIDE SEQUENCE</scope>
    <source>
        <strain evidence="1">ATCC30299</strain>
    </source>
</reference>
<dbReference type="Proteomes" id="UP001162131">
    <property type="component" value="Unassembled WGS sequence"/>
</dbReference>
<evidence type="ECO:0008006" key="3">
    <source>
        <dbReference type="Google" id="ProtNLM"/>
    </source>
</evidence>
<protein>
    <recommendedName>
        <fullName evidence="3">Ribosomal protein S11</fullName>
    </recommendedName>
</protein>
<comment type="caution">
    <text evidence="1">The sequence shown here is derived from an EMBL/GenBank/DDBJ whole genome shotgun (WGS) entry which is preliminary data.</text>
</comment>
<keyword evidence="2" id="KW-1185">Reference proteome</keyword>
<dbReference type="AlphaFoldDB" id="A0AAU9JZ27"/>
<evidence type="ECO:0000313" key="2">
    <source>
        <dbReference type="Proteomes" id="UP001162131"/>
    </source>
</evidence>
<sequence length="141" mass="15940">MESSESLKLQSALIATNLLTTGNAIVFDQKSGYGCAVDGILIVTVKGEELSSSNEDYLKSSMRRIISYLLDHIKTESSLEIHFQLNLFSKNNTREFSLLNVQDGKRVIVGEINNGKLFILKKFLFQAILKKSLNRKKKYYS</sequence>
<gene>
    <name evidence="1" type="ORF">BSTOLATCC_MIC57214</name>
</gene>
<name>A0AAU9JZ27_9CILI</name>
<accession>A0AAU9JZ27</accession>
<dbReference type="EMBL" id="CAJZBQ010000055">
    <property type="protein sequence ID" value="CAG9332929.1"/>
    <property type="molecule type" value="Genomic_DNA"/>
</dbReference>
<evidence type="ECO:0000313" key="1">
    <source>
        <dbReference type="EMBL" id="CAG9332929.1"/>
    </source>
</evidence>
<proteinExistence type="predicted"/>
<organism evidence="1 2">
    <name type="scientific">Blepharisma stoltei</name>
    <dbReference type="NCBI Taxonomy" id="1481888"/>
    <lineage>
        <taxon>Eukaryota</taxon>
        <taxon>Sar</taxon>
        <taxon>Alveolata</taxon>
        <taxon>Ciliophora</taxon>
        <taxon>Postciliodesmatophora</taxon>
        <taxon>Heterotrichea</taxon>
        <taxon>Heterotrichida</taxon>
        <taxon>Blepharismidae</taxon>
        <taxon>Blepharisma</taxon>
    </lineage>
</organism>